<dbReference type="InterPro" id="IPR025891">
    <property type="entry name" value="Dppa2/4_C_dom"/>
</dbReference>
<evidence type="ECO:0000313" key="8">
    <source>
        <dbReference type="Ensembl" id="ENSMSIP00000027241.1"/>
    </source>
</evidence>
<dbReference type="GO" id="GO:0048731">
    <property type="term" value="P:system development"/>
    <property type="evidence" value="ECO:0007669"/>
    <property type="project" value="TreeGrafter"/>
</dbReference>
<accession>A0A8C6HWM0</accession>
<name>A0A8C6HWM0_MUSSI</name>
<dbReference type="Ensembl" id="ENSMSIT00000034347.1">
    <property type="protein sequence ID" value="ENSMSIP00000027241.1"/>
    <property type="gene ID" value="ENSMSIG00000023002.1"/>
</dbReference>
<sequence>MSYFGLETFNENQSEENLDEESVILTLVPFKEEEEPITDYPTQSNVSSSTLDHTPPARSLVRHAGIKHPTRTIPSTCPPPSLPPIRDVSRNTLREWCRYHNLSTDGKKVEVYLRLRRHSYSKQECYIPNTSREARMKQGPKKSKIVFRGIGPPSRCQRRREESGVLEILTSPKESTFAAWARIAMRAAQSMSKNRCPLPSNVEAFLPQATGSRWCVVHGRQLPADKKGWVRLQFLAGQTWVPDTPQRMNFLFLLPACIIPEPGVEDNLLCPECVHSNKKILRNFKIRSRTKKNALPTNMPP</sequence>
<dbReference type="InterPro" id="IPR039590">
    <property type="entry name" value="Dppa2/4"/>
</dbReference>
<evidence type="ECO:0000259" key="7">
    <source>
        <dbReference type="Pfam" id="PF14049"/>
    </source>
</evidence>
<evidence type="ECO:0000313" key="9">
    <source>
        <dbReference type="Proteomes" id="UP000694415"/>
    </source>
</evidence>
<feature type="compositionally biased region" description="Basic residues" evidence="5">
    <location>
        <begin position="60"/>
        <end position="70"/>
    </location>
</feature>
<dbReference type="GeneTree" id="ENSGT00390000004871"/>
<reference evidence="8" key="2">
    <citation type="submission" date="2025-09" db="UniProtKB">
        <authorList>
            <consortium name="Ensembl"/>
        </authorList>
    </citation>
    <scope>IDENTIFICATION</scope>
</reference>
<comment type="subcellular location">
    <subcellularLocation>
        <location evidence="1">Nucleus</location>
    </subcellularLocation>
</comment>
<organism evidence="8 9">
    <name type="scientific">Mus spicilegus</name>
    <name type="common">Mound-building mouse</name>
    <dbReference type="NCBI Taxonomy" id="10103"/>
    <lineage>
        <taxon>Eukaryota</taxon>
        <taxon>Metazoa</taxon>
        <taxon>Chordata</taxon>
        <taxon>Craniata</taxon>
        <taxon>Vertebrata</taxon>
        <taxon>Euteleostomi</taxon>
        <taxon>Mammalia</taxon>
        <taxon>Eutheria</taxon>
        <taxon>Euarchontoglires</taxon>
        <taxon>Glires</taxon>
        <taxon>Rodentia</taxon>
        <taxon>Myomorpha</taxon>
        <taxon>Muroidea</taxon>
        <taxon>Muridae</taxon>
        <taxon>Murinae</taxon>
        <taxon>Mus</taxon>
        <taxon>Mus</taxon>
    </lineage>
</organism>
<evidence type="ECO:0000256" key="4">
    <source>
        <dbReference type="ARBA" id="ARBA00023242"/>
    </source>
</evidence>
<feature type="compositionally biased region" description="Polar residues" evidence="5">
    <location>
        <begin position="40"/>
        <end position="52"/>
    </location>
</feature>
<proteinExistence type="predicted"/>
<dbReference type="Pfam" id="PF14047">
    <property type="entry name" value="DCR"/>
    <property type="match status" value="1"/>
</dbReference>
<dbReference type="InterPro" id="IPR025892">
    <property type="entry name" value="Dppa2/4_central_dom"/>
</dbReference>
<dbReference type="GO" id="GO:0003682">
    <property type="term" value="F:chromatin binding"/>
    <property type="evidence" value="ECO:0007669"/>
    <property type="project" value="InterPro"/>
</dbReference>
<protein>
    <recommendedName>
        <fullName evidence="10">Developmental pluripotency-associated protein 2</fullName>
    </recommendedName>
</protein>
<reference evidence="8" key="1">
    <citation type="submission" date="2025-08" db="UniProtKB">
        <authorList>
            <consortium name="Ensembl"/>
        </authorList>
    </citation>
    <scope>IDENTIFICATION</scope>
</reference>
<dbReference type="AlphaFoldDB" id="A0A8C6HWM0"/>
<evidence type="ECO:0000256" key="1">
    <source>
        <dbReference type="ARBA" id="ARBA00004123"/>
    </source>
</evidence>
<evidence type="ECO:0000256" key="3">
    <source>
        <dbReference type="ARBA" id="ARBA00023163"/>
    </source>
</evidence>
<keyword evidence="3" id="KW-0804">Transcription</keyword>
<dbReference type="Proteomes" id="UP000694415">
    <property type="component" value="Unplaced"/>
</dbReference>
<evidence type="ECO:0008006" key="10">
    <source>
        <dbReference type="Google" id="ProtNLM"/>
    </source>
</evidence>
<feature type="domain" description="Developmental pluripotency-associated protein 2/4 central" evidence="7">
    <location>
        <begin position="124"/>
        <end position="206"/>
    </location>
</feature>
<keyword evidence="9" id="KW-1185">Reference proteome</keyword>
<feature type="domain" description="Developmental pluripotency-associated protein 2/4 C-terminal" evidence="6">
    <location>
        <begin position="211"/>
        <end position="277"/>
    </location>
</feature>
<dbReference type="GO" id="GO:0005634">
    <property type="term" value="C:nucleus"/>
    <property type="evidence" value="ECO:0007669"/>
    <property type="project" value="UniProtKB-SubCell"/>
</dbReference>
<dbReference type="PANTHER" id="PTHR16073:SF10">
    <property type="entry name" value="DEVELOPMENTAL PLURIPOTENCY-ASSOCIATED PROTEIN 2"/>
    <property type="match status" value="1"/>
</dbReference>
<dbReference type="Pfam" id="PF14049">
    <property type="entry name" value="Dppa2_A"/>
    <property type="match status" value="1"/>
</dbReference>
<evidence type="ECO:0000259" key="6">
    <source>
        <dbReference type="Pfam" id="PF14047"/>
    </source>
</evidence>
<keyword evidence="4" id="KW-0539">Nucleus</keyword>
<dbReference type="PANTHER" id="PTHR16073">
    <property type="entry name" value="DCR DOMAIN-CONTAINING PROTEIN"/>
    <property type="match status" value="1"/>
</dbReference>
<evidence type="ECO:0000256" key="5">
    <source>
        <dbReference type="SAM" id="MobiDB-lite"/>
    </source>
</evidence>
<keyword evidence="2" id="KW-0805">Transcription regulation</keyword>
<feature type="region of interest" description="Disordered" evidence="5">
    <location>
        <begin position="34"/>
        <end position="85"/>
    </location>
</feature>
<evidence type="ECO:0000256" key="2">
    <source>
        <dbReference type="ARBA" id="ARBA00023015"/>
    </source>
</evidence>